<organism evidence="2 3">
    <name type="scientific">Dissostichus eleginoides</name>
    <name type="common">Patagonian toothfish</name>
    <name type="synonym">Dissostichus amissus</name>
    <dbReference type="NCBI Taxonomy" id="100907"/>
    <lineage>
        <taxon>Eukaryota</taxon>
        <taxon>Metazoa</taxon>
        <taxon>Chordata</taxon>
        <taxon>Craniata</taxon>
        <taxon>Vertebrata</taxon>
        <taxon>Euteleostomi</taxon>
        <taxon>Actinopterygii</taxon>
        <taxon>Neopterygii</taxon>
        <taxon>Teleostei</taxon>
        <taxon>Neoteleostei</taxon>
        <taxon>Acanthomorphata</taxon>
        <taxon>Eupercaria</taxon>
        <taxon>Perciformes</taxon>
        <taxon>Notothenioidei</taxon>
        <taxon>Nototheniidae</taxon>
        <taxon>Dissostichus</taxon>
    </lineage>
</organism>
<dbReference type="Proteomes" id="UP001228049">
    <property type="component" value="Unassembled WGS sequence"/>
</dbReference>
<evidence type="ECO:0000313" key="2">
    <source>
        <dbReference type="EMBL" id="KAK1898363.1"/>
    </source>
</evidence>
<sequence>MWKDISRKEVRPAPLREISFHKPKWLGRQLPAASTSARKSSITPRVLTDDDIRELRDVAPGAAVLTSLENSDTDTASSDTDSEEHPDLPEPLTALFDATLRELSPQEMKIRDGSLDEYFEHENQACPPSLSQMGKLRTGTKSDLVGCLEDLIYLQQNASHPTVQVIILDGAAVVNMLPPGAAKKFFDYAQKVFSPYILSQLEHVSRVDVVWDEYFTESLKAETRSKSGKGVHDAIGTSEEEQSRTTGDGSVPSSTSSLNPERTPTRPQTPAEEPTPTPSAITTPQHVALGKRKRGGDEHLAQQERHLERNLAQVDRHWQLTMEAAARAREEEMALRREENAQTQAFNLAFLRTLGQVLGGSRRGPSPQEDEPPL</sequence>
<comment type="caution">
    <text evidence="2">The sequence shown here is derived from an EMBL/GenBank/DDBJ whole genome shotgun (WGS) entry which is preliminary data.</text>
</comment>
<dbReference type="AlphaFoldDB" id="A0AAD9CB03"/>
<keyword evidence="3" id="KW-1185">Reference proteome</keyword>
<evidence type="ECO:0000313" key="3">
    <source>
        <dbReference type="Proteomes" id="UP001228049"/>
    </source>
</evidence>
<reference evidence="2" key="1">
    <citation type="submission" date="2023-04" db="EMBL/GenBank/DDBJ databases">
        <title>Chromosome-level genome of Chaenocephalus aceratus.</title>
        <authorList>
            <person name="Park H."/>
        </authorList>
    </citation>
    <scope>NUCLEOTIDE SEQUENCE</scope>
    <source>
        <strain evidence="2">DE</strain>
        <tissue evidence="2">Muscle</tissue>
    </source>
</reference>
<dbReference type="EMBL" id="JASDAP010000008">
    <property type="protein sequence ID" value="KAK1898363.1"/>
    <property type="molecule type" value="Genomic_DNA"/>
</dbReference>
<gene>
    <name evidence="2" type="ORF">KUDE01_017887</name>
</gene>
<feature type="compositionally biased region" description="Polar residues" evidence="1">
    <location>
        <begin position="244"/>
        <end position="259"/>
    </location>
</feature>
<evidence type="ECO:0000256" key="1">
    <source>
        <dbReference type="SAM" id="MobiDB-lite"/>
    </source>
</evidence>
<feature type="compositionally biased region" description="Low complexity" evidence="1">
    <location>
        <begin position="260"/>
        <end position="285"/>
    </location>
</feature>
<feature type="region of interest" description="Disordered" evidence="1">
    <location>
        <begin position="222"/>
        <end position="301"/>
    </location>
</feature>
<name>A0AAD9CB03_DISEL</name>
<proteinExistence type="predicted"/>
<feature type="region of interest" description="Disordered" evidence="1">
    <location>
        <begin position="63"/>
        <end position="89"/>
    </location>
</feature>
<protein>
    <submittedName>
        <fullName evidence="2">Hexokinase-1</fullName>
    </submittedName>
</protein>
<accession>A0AAD9CB03</accession>